<sequence>MGGEGRMTHSRRRRVTRPPLPSSFSHRSEKSSSFCGSRRQQSLHKKKKEKETLLFSKPEANHLLSKPSTIGCCYFRCLQSAFRLPCSTSVLPPRLPRGTIFCYIHFPTSSLEAESGFPNKKPRIETPKIDAENGTVAEKLINLVTSELMVHPGECRIWEELNFNLSHDSRSKPVISKSQVINYDIVTLKALKESIPATNY</sequence>
<name>A0ABU6UMX4_9FABA</name>
<protein>
    <submittedName>
        <fullName evidence="2">Uncharacterized protein</fullName>
    </submittedName>
</protein>
<accession>A0ABU6UMX4</accession>
<evidence type="ECO:0000256" key="1">
    <source>
        <dbReference type="SAM" id="MobiDB-lite"/>
    </source>
</evidence>
<evidence type="ECO:0000313" key="3">
    <source>
        <dbReference type="Proteomes" id="UP001341840"/>
    </source>
</evidence>
<dbReference type="Proteomes" id="UP001341840">
    <property type="component" value="Unassembled WGS sequence"/>
</dbReference>
<dbReference type="EMBL" id="JASCZI010121683">
    <property type="protein sequence ID" value="MED6162631.1"/>
    <property type="molecule type" value="Genomic_DNA"/>
</dbReference>
<comment type="caution">
    <text evidence="2">The sequence shown here is derived from an EMBL/GenBank/DDBJ whole genome shotgun (WGS) entry which is preliminary data.</text>
</comment>
<proteinExistence type="predicted"/>
<organism evidence="2 3">
    <name type="scientific">Stylosanthes scabra</name>
    <dbReference type="NCBI Taxonomy" id="79078"/>
    <lineage>
        <taxon>Eukaryota</taxon>
        <taxon>Viridiplantae</taxon>
        <taxon>Streptophyta</taxon>
        <taxon>Embryophyta</taxon>
        <taxon>Tracheophyta</taxon>
        <taxon>Spermatophyta</taxon>
        <taxon>Magnoliopsida</taxon>
        <taxon>eudicotyledons</taxon>
        <taxon>Gunneridae</taxon>
        <taxon>Pentapetalae</taxon>
        <taxon>rosids</taxon>
        <taxon>fabids</taxon>
        <taxon>Fabales</taxon>
        <taxon>Fabaceae</taxon>
        <taxon>Papilionoideae</taxon>
        <taxon>50 kb inversion clade</taxon>
        <taxon>dalbergioids sensu lato</taxon>
        <taxon>Dalbergieae</taxon>
        <taxon>Pterocarpus clade</taxon>
        <taxon>Stylosanthes</taxon>
    </lineage>
</organism>
<gene>
    <name evidence="2" type="ORF">PIB30_072327</name>
</gene>
<keyword evidence="3" id="KW-1185">Reference proteome</keyword>
<reference evidence="2 3" key="1">
    <citation type="journal article" date="2023" name="Plants (Basel)">
        <title>Bridging the Gap: Combining Genomics and Transcriptomics Approaches to Understand Stylosanthes scabra, an Orphan Legume from the Brazilian Caatinga.</title>
        <authorList>
            <person name="Ferreira-Neto J.R.C."/>
            <person name="da Silva M.D."/>
            <person name="Binneck E."/>
            <person name="de Melo N.F."/>
            <person name="da Silva R.H."/>
            <person name="de Melo A.L.T.M."/>
            <person name="Pandolfi V."/>
            <person name="Bustamante F.O."/>
            <person name="Brasileiro-Vidal A.C."/>
            <person name="Benko-Iseppon A.M."/>
        </authorList>
    </citation>
    <scope>NUCLEOTIDE SEQUENCE [LARGE SCALE GENOMIC DNA]</scope>
    <source>
        <tissue evidence="2">Leaves</tissue>
    </source>
</reference>
<evidence type="ECO:0000313" key="2">
    <source>
        <dbReference type="EMBL" id="MED6162631.1"/>
    </source>
</evidence>
<feature type="region of interest" description="Disordered" evidence="1">
    <location>
        <begin position="1"/>
        <end position="51"/>
    </location>
</feature>